<dbReference type="PANTHER" id="PTHR12834:SF12">
    <property type="entry name" value="SIGNAL RECOGNITION PARTICLE 9 KDA PROTEIN"/>
    <property type="match status" value="1"/>
</dbReference>
<dbReference type="Gene3D" id="3.30.720.10">
    <property type="entry name" value="Signal recognition particle alu RNA binding heterodimer, srp9/1"/>
    <property type="match status" value="1"/>
</dbReference>
<keyword evidence="1" id="KW-0687">Ribonucleoprotein</keyword>
<dbReference type="PANTHER" id="PTHR12834">
    <property type="entry name" value="SIGNAL RECOGNITION PARTICLE 9 KDA PROTEIN"/>
    <property type="match status" value="1"/>
</dbReference>
<accession>A0ABM1C099</accession>
<dbReference type="Proteomes" id="UP000694941">
    <property type="component" value="Unplaced"/>
</dbReference>
<evidence type="ECO:0000259" key="2">
    <source>
        <dbReference type="Pfam" id="PF05486"/>
    </source>
</evidence>
<dbReference type="SUPFAM" id="SSF54762">
    <property type="entry name" value="Signal recognition particle alu RNA binding heterodimer, SRP9/14"/>
    <property type="match status" value="1"/>
</dbReference>
<dbReference type="Pfam" id="PF05486">
    <property type="entry name" value="SRP9-21"/>
    <property type="match status" value="1"/>
</dbReference>
<evidence type="ECO:0000256" key="1">
    <source>
        <dbReference type="ARBA" id="ARBA00023135"/>
    </source>
</evidence>
<evidence type="ECO:0000313" key="3">
    <source>
        <dbReference type="Proteomes" id="UP000694941"/>
    </source>
</evidence>
<name>A0ABM1C099_LIMPO</name>
<proteinExistence type="predicted"/>
<protein>
    <submittedName>
        <fullName evidence="4">Signal recognition particle 9 kDa protein-like isoform X1</fullName>
    </submittedName>
</protein>
<keyword evidence="3" id="KW-1185">Reference proteome</keyword>
<dbReference type="RefSeq" id="XP_013791987.1">
    <property type="nucleotide sequence ID" value="XM_013936533.2"/>
</dbReference>
<dbReference type="GeneID" id="106475859"/>
<keyword evidence="1" id="KW-0733">Signal recognition particle</keyword>
<gene>
    <name evidence="4" type="primary">LOC106475859</name>
</gene>
<dbReference type="InterPro" id="IPR039914">
    <property type="entry name" value="SRP9-like"/>
</dbReference>
<sequence length="88" mass="10434">MGRIFKSCRKNIFGRPYESESEEIRLNKCILLLLVRLVMKYRHCDGKLVIKVTDDHVCLQYLTEHAQDVKKVEKLSNQLMRHMASKEK</sequence>
<evidence type="ECO:0000313" key="4">
    <source>
        <dbReference type="RefSeq" id="XP_013791987.1"/>
    </source>
</evidence>
<feature type="domain" description="SRP9" evidence="2">
    <location>
        <begin position="39"/>
        <end position="83"/>
    </location>
</feature>
<dbReference type="InterPro" id="IPR009018">
    <property type="entry name" value="Signal_recog_particle_SRP9/14"/>
</dbReference>
<dbReference type="InterPro" id="IPR039432">
    <property type="entry name" value="SRP9_dom"/>
</dbReference>
<reference evidence="4" key="1">
    <citation type="submission" date="2025-08" db="UniProtKB">
        <authorList>
            <consortium name="RefSeq"/>
        </authorList>
    </citation>
    <scope>IDENTIFICATION</scope>
    <source>
        <tissue evidence="4">Muscle</tissue>
    </source>
</reference>
<organism evidence="3 4">
    <name type="scientific">Limulus polyphemus</name>
    <name type="common">Atlantic horseshoe crab</name>
    <dbReference type="NCBI Taxonomy" id="6850"/>
    <lineage>
        <taxon>Eukaryota</taxon>
        <taxon>Metazoa</taxon>
        <taxon>Ecdysozoa</taxon>
        <taxon>Arthropoda</taxon>
        <taxon>Chelicerata</taxon>
        <taxon>Merostomata</taxon>
        <taxon>Xiphosura</taxon>
        <taxon>Limulidae</taxon>
        <taxon>Limulus</taxon>
    </lineage>
</organism>